<dbReference type="GO" id="GO:0004984">
    <property type="term" value="F:olfactory receptor activity"/>
    <property type="evidence" value="ECO:0007669"/>
    <property type="project" value="InterPro"/>
</dbReference>
<keyword evidence="5 10" id="KW-0552">Olfaction</keyword>
<dbReference type="KEGG" id="ame:100577813"/>
<dbReference type="GeneID" id="100577813"/>
<evidence type="ECO:0000256" key="9">
    <source>
        <dbReference type="ARBA" id="ARBA00023224"/>
    </source>
</evidence>
<dbReference type="CTD" id="100577813"/>
<reference evidence="14" key="4">
    <citation type="submission" date="2025-04" db="UniProtKB">
        <authorList>
            <consortium name="RefSeq"/>
        </authorList>
    </citation>
    <scope>IDENTIFICATION</scope>
</reference>
<comment type="similarity">
    <text evidence="10">Belongs to the insect chemoreceptor superfamily. Heteromeric odorant receptor channel (TC 1.A.69) family.</text>
</comment>
<feature type="transmembrane region" description="Helical" evidence="10">
    <location>
        <begin position="300"/>
        <end position="322"/>
    </location>
</feature>
<dbReference type="InterPro" id="IPR004117">
    <property type="entry name" value="7tm6_olfct_rcpt"/>
</dbReference>
<sequence length="390" mass="45222">MDERAIEDQYLKINKFFGQLVGVWPYQKKFFKTCIRFITFTIMIFSLATQISRVIVFYSLDVLSDQLPYINAGIVTLFKQYNYILNEDKLRELLHDIVSDRLIERSKEELEILEMYSRRTTALCALYKVMVYSCAFMFLVIPTIPPILNIVAPLNVSRSREFIYPTYYFVDEQKYYYPILTHMIAVILVLSSVYLACDTNLVQIVHHGCALLAISGYHFKHAVDDVKFCDGYYIDASMDETYVKIRQSIKAHKTAVQYVDKIDACHIHYFLLVIGMIVLAFTGTFLKLSTMEVGIRFFTFCAYTIAQLIHLFFLTIMGQFLINANEETFKTIYEADWYNGSSKMQSLYVLVLRKCLSPPKLTGGGFVALNLDSFVQILKASFSYYTVFRS</sequence>
<accession>A0A8B6X000</accession>
<feature type="transmembrane region" description="Helical" evidence="10">
    <location>
        <begin position="175"/>
        <end position="196"/>
    </location>
</feature>
<feature type="transmembrane region" description="Helical" evidence="10">
    <location>
        <begin position="129"/>
        <end position="154"/>
    </location>
</feature>
<accession>H9KTG2</accession>
<keyword evidence="6 10" id="KW-1133">Transmembrane helix</keyword>
<evidence type="ECO:0000256" key="8">
    <source>
        <dbReference type="ARBA" id="ARBA00023170"/>
    </source>
</evidence>
<evidence type="ECO:0000256" key="3">
    <source>
        <dbReference type="ARBA" id="ARBA00022606"/>
    </source>
</evidence>
<gene>
    <name evidence="11 14" type="primary">Or109</name>
    <name evidence="12" type="synonym">100577813</name>
</gene>
<dbReference type="OrthoDB" id="6617147at2759"/>
<dbReference type="AlphaFoldDB" id="A0A7M6UWX9"/>
<dbReference type="PANTHER" id="PTHR21137:SF35">
    <property type="entry name" value="ODORANT RECEPTOR 19A-RELATED"/>
    <property type="match status" value="1"/>
</dbReference>
<keyword evidence="4 10" id="KW-0812">Transmembrane</keyword>
<dbReference type="RefSeq" id="NP_001229917.1">
    <property type="nucleotide sequence ID" value="NM_001242988.1"/>
</dbReference>
<reference evidence="11" key="1">
    <citation type="submission" date="2013-11" db="EMBL/GenBank/DDBJ databases">
        <title>Odor memories regulate olfactory receptor expression in the sensory periphery.</title>
        <authorList>
            <person name="Claudianos C."/>
            <person name="Lim J."/>
            <person name="Young M."/>
            <person name="Yan S."/>
            <person name="Cristino A."/>
            <person name="Newcomb R."/>
            <person name="Gunasekaran N."/>
            <person name="Reinhard J."/>
        </authorList>
    </citation>
    <scope>NUCLEOTIDE SEQUENCE</scope>
</reference>
<feature type="transmembrane region" description="Helical" evidence="10">
    <location>
        <begin position="267"/>
        <end position="288"/>
    </location>
</feature>
<reference evidence="14" key="2">
    <citation type="journal article" date="2014" name="BMC Genomics">
        <title>Finding the missing honey bee genes: lessons learned from a genome upgrade.</title>
        <authorList>
            <consortium name="HGSC production teams"/>
            <consortium name="Honey Bee Genome Sequencing Consortium"/>
            <person name="Elsik C.G."/>
            <person name="Worley K.C."/>
            <person name="Bennett A.K."/>
            <person name="Beye M."/>
            <person name="Camara F."/>
            <person name="Childers C.P."/>
            <person name="de Graaf D.C."/>
            <person name="Debyser G."/>
            <person name="Deng J."/>
            <person name="Devreese B."/>
            <person name="Elhaik E."/>
            <person name="Evans J.D."/>
            <person name="Foster L.J."/>
            <person name="Graur D."/>
            <person name="Guigo R."/>
            <person name="Hoff K.J."/>
            <person name="Holder M.E."/>
            <person name="Hudson M.E."/>
            <person name="Hunt G.J."/>
            <person name="Jiang H."/>
            <person name="Joshi V."/>
            <person name="Khetani R.S."/>
            <person name="Kosarev P."/>
            <person name="Kovar C.L."/>
            <person name="Ma J."/>
            <person name="Maleszka R."/>
            <person name="Moritz R.F."/>
            <person name="Munoz-Torres M.C."/>
            <person name="Murphy T.D."/>
            <person name="Muzny D.M."/>
            <person name="Newsham I.F."/>
            <person name="Reese J.T."/>
            <person name="Robertson H.M."/>
            <person name="Robinson G.E."/>
            <person name="Rueppell O."/>
            <person name="Solovyev V."/>
            <person name="Stanke M."/>
            <person name="Stolle E."/>
            <person name="Tsuruda J.M."/>
            <person name="Vaerenbergh M.V."/>
            <person name="Waterhouse R.M."/>
            <person name="Weaver D.B."/>
            <person name="Whitfield C.W."/>
            <person name="Wu Y."/>
            <person name="Zdobnov E.M."/>
            <person name="Zhang L."/>
            <person name="Zhu D."/>
            <person name="Gibbs R.A."/>
        </authorList>
    </citation>
    <scope>NUCLEOTIDE SEQUENCE</scope>
</reference>
<evidence type="ECO:0000313" key="12">
    <source>
        <dbReference type="EnsemblMetazoa" id="NP_001229917"/>
    </source>
</evidence>
<dbReference type="EMBL" id="KF911081">
    <property type="protein sequence ID" value="AHJ37462.1"/>
    <property type="molecule type" value="mRNA"/>
</dbReference>
<evidence type="ECO:0000256" key="10">
    <source>
        <dbReference type="RuleBase" id="RU351113"/>
    </source>
</evidence>
<evidence type="ECO:0000256" key="7">
    <source>
        <dbReference type="ARBA" id="ARBA00023136"/>
    </source>
</evidence>
<keyword evidence="13" id="KW-1185">Reference proteome</keyword>
<dbReference type="GO" id="GO:0007165">
    <property type="term" value="P:signal transduction"/>
    <property type="evidence" value="ECO:0007669"/>
    <property type="project" value="UniProtKB-KW"/>
</dbReference>
<evidence type="ECO:0000256" key="1">
    <source>
        <dbReference type="ARBA" id="ARBA00004651"/>
    </source>
</evidence>
<protein>
    <recommendedName>
        <fullName evidence="10">Odorant receptor</fullName>
    </recommendedName>
</protein>
<proteinExistence type="evidence at transcript level"/>
<keyword evidence="7 10" id="KW-0472">Membrane</keyword>
<reference evidence="12" key="3">
    <citation type="submission" date="2021-01" db="UniProtKB">
        <authorList>
            <consortium name="EnsemblMetazoa"/>
        </authorList>
    </citation>
    <scope>IDENTIFICATION</scope>
    <source>
        <strain evidence="12">DH4</strain>
    </source>
</reference>
<evidence type="ECO:0000313" key="14">
    <source>
        <dbReference type="RefSeq" id="NP_001229917.1"/>
    </source>
</evidence>
<evidence type="ECO:0000256" key="2">
    <source>
        <dbReference type="ARBA" id="ARBA00022475"/>
    </source>
</evidence>
<evidence type="ECO:0000313" key="13">
    <source>
        <dbReference type="Proteomes" id="UP000005203"/>
    </source>
</evidence>
<evidence type="ECO:0000256" key="4">
    <source>
        <dbReference type="ARBA" id="ARBA00022692"/>
    </source>
</evidence>
<comment type="caution">
    <text evidence="10">Lacks conserved residue(s) required for the propagation of feature annotation.</text>
</comment>
<accession>A0A8U0WQN8</accession>
<keyword evidence="2" id="KW-1003">Cell membrane</keyword>
<dbReference type="GO" id="GO:0005886">
    <property type="term" value="C:plasma membrane"/>
    <property type="evidence" value="ECO:0007669"/>
    <property type="project" value="UniProtKB-SubCell"/>
</dbReference>
<dbReference type="PANTHER" id="PTHR21137">
    <property type="entry name" value="ODORANT RECEPTOR"/>
    <property type="match status" value="1"/>
</dbReference>
<dbReference type="EnsemblMetazoa" id="NM_001242988">
    <property type="protein sequence ID" value="NP_001229917"/>
    <property type="gene ID" value="GeneID_100577813"/>
</dbReference>
<dbReference type="Proteomes" id="UP000005203">
    <property type="component" value="Linkage group LG12"/>
</dbReference>
<evidence type="ECO:0000313" key="11">
    <source>
        <dbReference type="EMBL" id="AHJ37462.1"/>
    </source>
</evidence>
<feature type="transmembrane region" description="Helical" evidence="10">
    <location>
        <begin position="37"/>
        <end position="60"/>
    </location>
</feature>
<accession>A0A7M6UWX9</accession>
<dbReference type="SMR" id="A0A7M6UWX9"/>
<evidence type="ECO:0000256" key="6">
    <source>
        <dbReference type="ARBA" id="ARBA00022989"/>
    </source>
</evidence>
<evidence type="ECO:0000256" key="5">
    <source>
        <dbReference type="ARBA" id="ARBA00022725"/>
    </source>
</evidence>
<name>A0A7M6UWX9_APIME</name>
<keyword evidence="8 10" id="KW-0675">Receptor</keyword>
<organism evidence="11">
    <name type="scientific">Apis mellifera</name>
    <name type="common">Honeybee</name>
    <dbReference type="NCBI Taxonomy" id="7460"/>
    <lineage>
        <taxon>Eukaryota</taxon>
        <taxon>Metazoa</taxon>
        <taxon>Ecdysozoa</taxon>
        <taxon>Arthropoda</taxon>
        <taxon>Hexapoda</taxon>
        <taxon>Insecta</taxon>
        <taxon>Pterygota</taxon>
        <taxon>Neoptera</taxon>
        <taxon>Endopterygota</taxon>
        <taxon>Hymenoptera</taxon>
        <taxon>Apocrita</taxon>
        <taxon>Aculeata</taxon>
        <taxon>Apoidea</taxon>
        <taxon>Anthophila</taxon>
        <taxon>Apidae</taxon>
        <taxon>Apis</taxon>
    </lineage>
</organism>
<keyword evidence="9 10" id="KW-0807">Transducer</keyword>
<keyword evidence="3 10" id="KW-0716">Sensory transduction</keyword>
<dbReference type="Pfam" id="PF02949">
    <property type="entry name" value="7tm_6"/>
    <property type="match status" value="1"/>
</dbReference>
<comment type="subcellular location">
    <subcellularLocation>
        <location evidence="1 10">Cell membrane</location>
        <topology evidence="1 10">Multi-pass membrane protein</topology>
    </subcellularLocation>
</comment>
<dbReference type="GO" id="GO:0005549">
    <property type="term" value="F:odorant binding"/>
    <property type="evidence" value="ECO:0007669"/>
    <property type="project" value="InterPro"/>
</dbReference>